<dbReference type="InterPro" id="IPR003374">
    <property type="entry name" value="ApbE-like_sf"/>
</dbReference>
<keyword evidence="6 11" id="KW-0479">Metal-binding</keyword>
<comment type="similarity">
    <text evidence="11 12">Belongs to the ApbE family.</text>
</comment>
<proteinExistence type="inferred from homology"/>
<evidence type="ECO:0000256" key="1">
    <source>
        <dbReference type="ARBA" id="ARBA00001946"/>
    </source>
</evidence>
<evidence type="ECO:0000256" key="4">
    <source>
        <dbReference type="ARBA" id="ARBA00022630"/>
    </source>
</evidence>
<evidence type="ECO:0000313" key="14">
    <source>
        <dbReference type="Proteomes" id="UP001250662"/>
    </source>
</evidence>
<comment type="caution">
    <text evidence="13">The sequence shown here is derived from an EMBL/GenBank/DDBJ whole genome shotgun (WGS) entry which is preliminary data.</text>
</comment>
<evidence type="ECO:0000256" key="2">
    <source>
        <dbReference type="ARBA" id="ARBA00011955"/>
    </source>
</evidence>
<dbReference type="GO" id="GO:0016740">
    <property type="term" value="F:transferase activity"/>
    <property type="evidence" value="ECO:0007669"/>
    <property type="project" value="UniProtKB-KW"/>
</dbReference>
<dbReference type="PANTHER" id="PTHR30040">
    <property type="entry name" value="THIAMINE BIOSYNTHESIS LIPOPROTEIN APBE"/>
    <property type="match status" value="1"/>
</dbReference>
<comment type="catalytic activity">
    <reaction evidence="10 11 12">
        <text>L-threonyl-[protein] + FAD = FMN-L-threonyl-[protein] + AMP + H(+)</text>
        <dbReference type="Rhea" id="RHEA:36847"/>
        <dbReference type="Rhea" id="RHEA-COMP:11060"/>
        <dbReference type="Rhea" id="RHEA-COMP:11061"/>
        <dbReference type="ChEBI" id="CHEBI:15378"/>
        <dbReference type="ChEBI" id="CHEBI:30013"/>
        <dbReference type="ChEBI" id="CHEBI:57692"/>
        <dbReference type="ChEBI" id="CHEBI:74257"/>
        <dbReference type="ChEBI" id="CHEBI:456215"/>
        <dbReference type="EC" id="2.7.1.180"/>
    </reaction>
</comment>
<accession>A0ABU3BGI1</accession>
<dbReference type="RefSeq" id="WP_311387371.1">
    <property type="nucleotide sequence ID" value="NZ_JAVRHU010000001.1"/>
</dbReference>
<dbReference type="Proteomes" id="UP001250662">
    <property type="component" value="Unassembled WGS sequence"/>
</dbReference>
<keyword evidence="12" id="KW-0997">Cell inner membrane</keyword>
<protein>
    <recommendedName>
        <fullName evidence="3 11">FAD:protein FMN transferase</fullName>
        <ecNumber evidence="2 11">2.7.1.180</ecNumber>
    </recommendedName>
    <alternativeName>
        <fullName evidence="9 11">Flavin transferase</fullName>
    </alternativeName>
</protein>
<dbReference type="SUPFAM" id="SSF143631">
    <property type="entry name" value="ApbE-like"/>
    <property type="match status" value="1"/>
</dbReference>
<dbReference type="Gene3D" id="3.10.520.10">
    <property type="entry name" value="ApbE-like domains"/>
    <property type="match status" value="1"/>
</dbReference>
<dbReference type="PIRSF" id="PIRSF006268">
    <property type="entry name" value="ApbE"/>
    <property type="match status" value="1"/>
</dbReference>
<evidence type="ECO:0000256" key="3">
    <source>
        <dbReference type="ARBA" id="ARBA00016337"/>
    </source>
</evidence>
<keyword evidence="4 11" id="KW-0285">Flavoprotein</keyword>
<comment type="cofactor">
    <cofactor evidence="1 12">
        <name>Mg(2+)</name>
        <dbReference type="ChEBI" id="CHEBI:18420"/>
    </cofactor>
</comment>
<evidence type="ECO:0000256" key="12">
    <source>
        <dbReference type="RuleBase" id="RU363002"/>
    </source>
</evidence>
<keyword evidence="7 11" id="KW-0274">FAD</keyword>
<sequence>MKKVILVFIILVIAGCQEKSSWIKNQNIGNALGTTYSIIYIAHKEVDFQKEIDSVFQVINQSMSTYIPDSDISKINDGDTTVVVDTMFKEVFELSTQVYETSDGYFDPSVGVLANAWGFGPGKQIQLDSIKIDSLLNFVGWNKVKLSPNGTIKKLHPEIRFDFNAIAKGYAIDRLGVLLNNREIENYLIEVGGEVLTQGHNTVTAKDWTVGIDNPNDVLQRGTSAIITLRNKALASSGNYRKFRIDPETGEKYVHTIDPKTGYTKNSRVLASSVLASNCAIADAYATTFMTLDLEESKSLLENNQELDAYIIYLDEYDRPQQFMTDGFKTLVKN</sequence>
<evidence type="ECO:0000256" key="5">
    <source>
        <dbReference type="ARBA" id="ARBA00022679"/>
    </source>
</evidence>
<evidence type="ECO:0000256" key="10">
    <source>
        <dbReference type="ARBA" id="ARBA00048540"/>
    </source>
</evidence>
<organism evidence="13 14">
    <name type="scientific">Croceitalea vernalis</name>
    <dbReference type="NCBI Taxonomy" id="3075599"/>
    <lineage>
        <taxon>Bacteria</taxon>
        <taxon>Pseudomonadati</taxon>
        <taxon>Bacteroidota</taxon>
        <taxon>Flavobacteriia</taxon>
        <taxon>Flavobacteriales</taxon>
        <taxon>Flavobacteriaceae</taxon>
        <taxon>Croceitalea</taxon>
    </lineage>
</organism>
<evidence type="ECO:0000256" key="8">
    <source>
        <dbReference type="ARBA" id="ARBA00022842"/>
    </source>
</evidence>
<evidence type="ECO:0000313" key="13">
    <source>
        <dbReference type="EMBL" id="MDT0621243.1"/>
    </source>
</evidence>
<evidence type="ECO:0000256" key="9">
    <source>
        <dbReference type="ARBA" id="ARBA00031306"/>
    </source>
</evidence>
<dbReference type="Pfam" id="PF02424">
    <property type="entry name" value="ApbE"/>
    <property type="match status" value="1"/>
</dbReference>
<name>A0ABU3BGI1_9FLAO</name>
<keyword evidence="14" id="KW-1185">Reference proteome</keyword>
<keyword evidence="12" id="KW-0449">Lipoprotein</keyword>
<keyword evidence="8 11" id="KW-0460">Magnesium</keyword>
<comment type="function">
    <text evidence="12">Flavin transferase that catalyzes the transfer of the FMN moiety of FAD and its covalent binding to the hydroxyl group of a threonine residue in a target flavoprotein.</text>
</comment>
<dbReference type="EC" id="2.7.1.180" evidence="2 11"/>
<keyword evidence="12" id="KW-1003">Cell membrane</keyword>
<dbReference type="PANTHER" id="PTHR30040:SF2">
    <property type="entry name" value="FAD:PROTEIN FMN TRANSFERASE"/>
    <property type="match status" value="1"/>
</dbReference>
<evidence type="ECO:0000256" key="11">
    <source>
        <dbReference type="PIRNR" id="PIRNR006268"/>
    </source>
</evidence>
<keyword evidence="12" id="KW-0472">Membrane</keyword>
<comment type="subcellular location">
    <subcellularLocation>
        <location evidence="12">Cell inner membrane</location>
        <topology evidence="12">Lipid-anchor</topology>
        <orientation evidence="12">Periplasmic side</orientation>
    </subcellularLocation>
</comment>
<evidence type="ECO:0000256" key="7">
    <source>
        <dbReference type="ARBA" id="ARBA00022827"/>
    </source>
</evidence>
<gene>
    <name evidence="13" type="ORF">RM520_06385</name>
</gene>
<dbReference type="EMBL" id="JAVRHU010000001">
    <property type="protein sequence ID" value="MDT0621243.1"/>
    <property type="molecule type" value="Genomic_DNA"/>
</dbReference>
<reference evidence="13 14" key="1">
    <citation type="submission" date="2023-09" db="EMBL/GenBank/DDBJ databases">
        <authorList>
            <person name="Rey-Velasco X."/>
        </authorList>
    </citation>
    <scope>NUCLEOTIDE SEQUENCE [LARGE SCALE GENOMIC DNA]</scope>
    <source>
        <strain evidence="13 14">P007</strain>
    </source>
</reference>
<dbReference type="InterPro" id="IPR024932">
    <property type="entry name" value="ApbE"/>
</dbReference>
<dbReference type="PROSITE" id="PS51257">
    <property type="entry name" value="PROKAR_LIPOPROTEIN"/>
    <property type="match status" value="1"/>
</dbReference>
<evidence type="ECO:0000256" key="6">
    <source>
        <dbReference type="ARBA" id="ARBA00022723"/>
    </source>
</evidence>
<keyword evidence="5 11" id="KW-0808">Transferase</keyword>